<proteinExistence type="predicted"/>
<dbReference type="EMBL" id="JAULJE010000020">
    <property type="protein sequence ID" value="KAK1331293.1"/>
    <property type="molecule type" value="Genomic_DNA"/>
</dbReference>
<keyword evidence="2" id="KW-1133">Transmembrane helix</keyword>
<evidence type="ECO:0000256" key="2">
    <source>
        <dbReference type="SAM" id="Phobius"/>
    </source>
</evidence>
<name>A0AA40HHH0_CNENI</name>
<keyword evidence="4" id="KW-1185">Reference proteome</keyword>
<feature type="compositionally biased region" description="Polar residues" evidence="1">
    <location>
        <begin position="206"/>
        <end position="215"/>
    </location>
</feature>
<protein>
    <submittedName>
        <fullName evidence="3">Uncharacterized protein</fullName>
    </submittedName>
</protein>
<dbReference type="Proteomes" id="UP001177744">
    <property type="component" value="Unassembled WGS sequence"/>
</dbReference>
<evidence type="ECO:0000313" key="4">
    <source>
        <dbReference type="Proteomes" id="UP001177744"/>
    </source>
</evidence>
<dbReference type="PANTHER" id="PTHR36870">
    <property type="entry name" value="C17ORF78 ISOFORM 2"/>
    <property type="match status" value="1"/>
</dbReference>
<gene>
    <name evidence="3" type="ORF">QTO34_009244</name>
</gene>
<dbReference type="AlphaFoldDB" id="A0AA40HHH0"/>
<sequence>MDGLCVGPWIRVSLGPGSGRGRGPLDPGACAQADMDTILVFSLIITSYDAYKKELRDSHCQVEQLPGLFSMGMRSTRDVLMPEAQAEDNRSTFDQILTVATLQCLASGSKVKVSLAYSEERPKVKYTLKNLRVIAAPHRNSTAFPSCHLTPTSNFQNGSLLTGKAFLPGIFQCKVYPAMRTSLEAFPTTTTSITPGNKGGEKTTSTDDFSTPLKQQDTDENLEKRQKWSIVVKFLIAVTLLFSGIAITVFVVFEVPCPCQCLRTRELCQCRRLWGRRRKEGQPPEAAESQPPSQPEKESVLCMKTGLTYKCWETGSYFCYEANVVNCFMCQEIGWTKCSQLKLRESCRDHCYPPDILLRIRDPSGDVHLLA</sequence>
<organism evidence="3 4">
    <name type="scientific">Cnephaeus nilssonii</name>
    <name type="common">Northern bat</name>
    <name type="synonym">Eptesicus nilssonii</name>
    <dbReference type="NCBI Taxonomy" id="3371016"/>
    <lineage>
        <taxon>Eukaryota</taxon>
        <taxon>Metazoa</taxon>
        <taxon>Chordata</taxon>
        <taxon>Craniata</taxon>
        <taxon>Vertebrata</taxon>
        <taxon>Euteleostomi</taxon>
        <taxon>Mammalia</taxon>
        <taxon>Eutheria</taxon>
        <taxon>Laurasiatheria</taxon>
        <taxon>Chiroptera</taxon>
        <taxon>Yangochiroptera</taxon>
        <taxon>Vespertilionidae</taxon>
        <taxon>Cnephaeus</taxon>
    </lineage>
</organism>
<accession>A0AA40HHH0</accession>
<feature type="transmembrane region" description="Helical" evidence="2">
    <location>
        <begin position="230"/>
        <end position="253"/>
    </location>
</feature>
<keyword evidence="2" id="KW-0812">Transmembrane</keyword>
<evidence type="ECO:0000313" key="3">
    <source>
        <dbReference type="EMBL" id="KAK1331293.1"/>
    </source>
</evidence>
<dbReference type="PANTHER" id="PTHR36870:SF1">
    <property type="entry name" value="CHROMOSOME 17 C17ORF78 HOMOLOG"/>
    <property type="match status" value="1"/>
</dbReference>
<keyword evidence="2" id="KW-0472">Membrane</keyword>
<feature type="region of interest" description="Disordered" evidence="1">
    <location>
        <begin position="188"/>
        <end position="218"/>
    </location>
</feature>
<dbReference type="InterPro" id="IPR031668">
    <property type="entry name" value="DUF4711"/>
</dbReference>
<comment type="caution">
    <text evidence="3">The sequence shown here is derived from an EMBL/GenBank/DDBJ whole genome shotgun (WGS) entry which is preliminary data.</text>
</comment>
<evidence type="ECO:0000256" key="1">
    <source>
        <dbReference type="SAM" id="MobiDB-lite"/>
    </source>
</evidence>
<reference evidence="3" key="1">
    <citation type="submission" date="2023-06" db="EMBL/GenBank/DDBJ databases">
        <title>Reference genome for the Northern bat (Eptesicus nilssonii), a most northern bat species.</title>
        <authorList>
            <person name="Laine V.N."/>
            <person name="Pulliainen A.T."/>
            <person name="Lilley T.M."/>
        </authorList>
    </citation>
    <scope>NUCLEOTIDE SEQUENCE</scope>
    <source>
        <strain evidence="3">BLF_Eptnil</strain>
        <tissue evidence="3">Kidney</tissue>
    </source>
</reference>
<dbReference type="Pfam" id="PF15829">
    <property type="entry name" value="DUF4711"/>
    <property type="match status" value="1"/>
</dbReference>